<accession>A0A2T2NMV7</accession>
<protein>
    <submittedName>
        <fullName evidence="2">Uncharacterized protein</fullName>
    </submittedName>
</protein>
<proteinExistence type="predicted"/>
<evidence type="ECO:0000256" key="1">
    <source>
        <dbReference type="SAM" id="MobiDB-lite"/>
    </source>
</evidence>
<feature type="region of interest" description="Disordered" evidence="1">
    <location>
        <begin position="386"/>
        <end position="411"/>
    </location>
</feature>
<evidence type="ECO:0000313" key="3">
    <source>
        <dbReference type="Proteomes" id="UP000240883"/>
    </source>
</evidence>
<feature type="compositionally biased region" description="Polar residues" evidence="1">
    <location>
        <begin position="275"/>
        <end position="290"/>
    </location>
</feature>
<feature type="compositionally biased region" description="Polar residues" evidence="1">
    <location>
        <begin position="163"/>
        <end position="192"/>
    </location>
</feature>
<organism evidence="2 3">
    <name type="scientific">Corynespora cassiicola Philippines</name>
    <dbReference type="NCBI Taxonomy" id="1448308"/>
    <lineage>
        <taxon>Eukaryota</taxon>
        <taxon>Fungi</taxon>
        <taxon>Dikarya</taxon>
        <taxon>Ascomycota</taxon>
        <taxon>Pezizomycotina</taxon>
        <taxon>Dothideomycetes</taxon>
        <taxon>Pleosporomycetidae</taxon>
        <taxon>Pleosporales</taxon>
        <taxon>Corynesporascaceae</taxon>
        <taxon>Corynespora</taxon>
    </lineage>
</organism>
<dbReference type="Proteomes" id="UP000240883">
    <property type="component" value="Unassembled WGS sequence"/>
</dbReference>
<feature type="compositionally biased region" description="Polar residues" evidence="1">
    <location>
        <begin position="323"/>
        <end position="341"/>
    </location>
</feature>
<feature type="region of interest" description="Disordered" evidence="1">
    <location>
        <begin position="275"/>
        <end position="295"/>
    </location>
</feature>
<dbReference type="AlphaFoldDB" id="A0A2T2NMV7"/>
<gene>
    <name evidence="2" type="ORF">BS50DRAFT_666735</name>
</gene>
<reference evidence="2 3" key="1">
    <citation type="journal article" date="2018" name="Front. Microbiol.">
        <title>Genome-Wide Analysis of Corynespora cassiicola Leaf Fall Disease Putative Effectors.</title>
        <authorList>
            <person name="Lopez D."/>
            <person name="Ribeiro S."/>
            <person name="Label P."/>
            <person name="Fumanal B."/>
            <person name="Venisse J.S."/>
            <person name="Kohler A."/>
            <person name="de Oliveira R.R."/>
            <person name="Labutti K."/>
            <person name="Lipzen A."/>
            <person name="Lail K."/>
            <person name="Bauer D."/>
            <person name="Ohm R.A."/>
            <person name="Barry K.W."/>
            <person name="Spatafora J."/>
            <person name="Grigoriev I.V."/>
            <person name="Martin F.M."/>
            <person name="Pujade-Renaud V."/>
        </authorList>
    </citation>
    <scope>NUCLEOTIDE SEQUENCE [LARGE SCALE GENOMIC DNA]</scope>
    <source>
        <strain evidence="2 3">Philippines</strain>
    </source>
</reference>
<feature type="region of interest" description="Disordered" evidence="1">
    <location>
        <begin position="310"/>
        <end position="342"/>
    </location>
</feature>
<evidence type="ECO:0000313" key="2">
    <source>
        <dbReference type="EMBL" id="PSN66755.1"/>
    </source>
</evidence>
<feature type="region of interest" description="Disordered" evidence="1">
    <location>
        <begin position="151"/>
        <end position="196"/>
    </location>
</feature>
<feature type="compositionally biased region" description="Pro residues" evidence="1">
    <location>
        <begin position="464"/>
        <end position="484"/>
    </location>
</feature>
<keyword evidence="3" id="KW-1185">Reference proteome</keyword>
<dbReference type="EMBL" id="KZ678135">
    <property type="protein sequence ID" value="PSN66755.1"/>
    <property type="molecule type" value="Genomic_DNA"/>
</dbReference>
<feature type="region of interest" description="Disordered" evidence="1">
    <location>
        <begin position="461"/>
        <end position="494"/>
    </location>
</feature>
<name>A0A2T2NMV7_CORCC</name>
<sequence length="653" mass="69344">MRGRRPSAPVALHLHAPQTTTAKAQFDLTTTLYLEIDLFSHETHDEMSRKKRSAGNAQYKASKKIKVYISGLMGLHPLEKGIAYYYRGHYIYGQALNPIEPMPFATKKEGMMVAGIVDANAPLYIPNAPNLEPEQKFQALNNSMIYEWARQQQEKSEIEPEDSNPQAQGNQTAAQMPTIQEAPESQQSNKQSAVVPTAPTTFTANETANDGFVGGPVQPSLLQAPFSLHNVRTASPTVLQPDKWAPSRSFPSLGQENKLSNLAFQTWSSTTDLLGSSADSSPTTLVSDSPTGPYDGGGHLGSLKQALTYNSTPMDAGMPQRSLRAQSLSPTASVSDKSSGSDGLCMANARSGPALMISNPQGQSYEPPSPSKFFVPHDRAQYLAASAPGSRHASRSNTPLASRTVSPQSLHPGGLRYVNSTPHLNQLTETGPSTPRLAALREDTIDPTELSISIDSLSIASPRLPAPSRPTTPGDLPLPTPPLPGLGQTGPGSKAGAQPLCILPLPIGTGRPRAASLALNEAYNLANPVSPVNPRTSLLEGSAIDMSSPIREEGGVVVSAAATLAAVITPAGTATAAPVATILPATEDADRVTKCPIHGEGCDGVSVQQSHCTLNVREEGRGFKDLYPLIKGDDGERVMIDWVTLLQEARDEV</sequence>
<dbReference type="OrthoDB" id="3792817at2759"/>
<feature type="compositionally biased region" description="Polar residues" evidence="1">
    <location>
        <begin position="395"/>
        <end position="409"/>
    </location>
</feature>